<dbReference type="EMBL" id="JBETVU010000012">
    <property type="protein sequence ID" value="MES5149019.1"/>
    <property type="molecule type" value="Genomic_DNA"/>
</dbReference>
<evidence type="ECO:0000313" key="3">
    <source>
        <dbReference type="Proteomes" id="UP000289808"/>
    </source>
</evidence>
<evidence type="ECO:0000313" key="2">
    <source>
        <dbReference type="EMBL" id="RXF57644.1"/>
    </source>
</evidence>
<comment type="caution">
    <text evidence="2">The sequence shown here is derived from an EMBL/GenBank/DDBJ whole genome shotgun (WGS) entry which is preliminary data.</text>
</comment>
<protein>
    <submittedName>
        <fullName evidence="2">Uncharacterized protein</fullName>
    </submittedName>
</protein>
<dbReference type="EMBL" id="SCLX01000029">
    <property type="protein sequence ID" value="RXF57644.1"/>
    <property type="molecule type" value="Genomic_DNA"/>
</dbReference>
<dbReference type="RefSeq" id="WP_005719171.1">
    <property type="nucleotide sequence ID" value="NZ_CP033426.1"/>
</dbReference>
<dbReference type="AlphaFoldDB" id="A0A135ZEJ9"/>
<evidence type="ECO:0000313" key="1">
    <source>
        <dbReference type="EMBL" id="MES5149019.1"/>
    </source>
</evidence>
<accession>A0A135ZEJ9</accession>
<reference evidence="1" key="2">
    <citation type="submission" date="2024-06" db="EMBL/GenBank/DDBJ databases">
        <title>Vaginal Lactobacillus fatty acid response mechanisms reveal a metabolite-targeted strategy for bacterial vaginosis treatment.</title>
        <authorList>
            <person name="Zhu M."/>
            <person name="Blainey P.C."/>
            <person name="Bloom S.M."/>
            <person name="Kwon D.S."/>
        </authorList>
    </citation>
    <scope>NUCLEOTIDE SEQUENCE</scope>
    <source>
        <strain evidence="1">194_F1_1</strain>
    </source>
</reference>
<gene>
    <name evidence="1" type="ORF">ABVC42_03630</name>
    <name evidence="2" type="ORF">ERD32_05985</name>
</gene>
<evidence type="ECO:0000313" key="4">
    <source>
        <dbReference type="Proteomes" id="UP001434419"/>
    </source>
</evidence>
<organism evidence="2 3">
    <name type="scientific">Lactobacillus crispatus</name>
    <dbReference type="NCBI Taxonomy" id="47770"/>
    <lineage>
        <taxon>Bacteria</taxon>
        <taxon>Bacillati</taxon>
        <taxon>Bacillota</taxon>
        <taxon>Bacilli</taxon>
        <taxon>Lactobacillales</taxon>
        <taxon>Lactobacillaceae</taxon>
        <taxon>Lactobacillus</taxon>
    </lineage>
</organism>
<keyword evidence="4" id="KW-1185">Reference proteome</keyword>
<proteinExistence type="predicted"/>
<name>A0A135ZEJ9_9LACO</name>
<reference evidence="2 3" key="1">
    <citation type="submission" date="2019-01" db="EMBL/GenBank/DDBJ databases">
        <title>The genome sequence of Lactobacillus crispatus L49.</title>
        <authorList>
            <person name="Zhong J."/>
            <person name="Zhang J."/>
        </authorList>
    </citation>
    <scope>NUCLEOTIDE SEQUENCE [LARGE SCALE GENOMIC DNA]</scope>
    <source>
        <strain evidence="2 3">L49</strain>
    </source>
</reference>
<dbReference type="Proteomes" id="UP001434419">
    <property type="component" value="Unassembled WGS sequence"/>
</dbReference>
<dbReference type="Proteomes" id="UP000289808">
    <property type="component" value="Unassembled WGS sequence"/>
</dbReference>
<sequence>MKPCDFCNFKNRDRQTYVIYYRKKNDPTHQRNFLFCYLNNKGELEIDGKDIEGHTDEPVNFCPNCRRDLNDED</sequence>